<keyword evidence="6 7" id="KW-0472">Membrane</keyword>
<keyword evidence="3 7" id="KW-0592">Phosphate transport</keyword>
<comment type="function">
    <text evidence="7">Sodium-phosphate symporter.</text>
</comment>
<keyword evidence="5 7" id="KW-1133">Transmembrane helix</keyword>
<comment type="similarity">
    <text evidence="7">Belongs to the inorganic phosphate transporter (PiT) (TC 2.A.20) family.</text>
</comment>
<evidence type="ECO:0000256" key="2">
    <source>
        <dbReference type="ARBA" id="ARBA00022448"/>
    </source>
</evidence>
<dbReference type="PANTHER" id="PTHR11101">
    <property type="entry name" value="PHOSPHATE TRANSPORTER"/>
    <property type="match status" value="1"/>
</dbReference>
<dbReference type="Pfam" id="PF01384">
    <property type="entry name" value="PHO4"/>
    <property type="match status" value="1"/>
</dbReference>
<dbReference type="GO" id="GO:0035435">
    <property type="term" value="P:phosphate ion transmembrane transport"/>
    <property type="evidence" value="ECO:0007669"/>
    <property type="project" value="TreeGrafter"/>
</dbReference>
<proteinExistence type="inferred from homology"/>
<comment type="subcellular location">
    <subcellularLocation>
        <location evidence="1 7">Membrane</location>
        <topology evidence="1 7">Multi-pass membrane protein</topology>
    </subcellularLocation>
</comment>
<evidence type="ECO:0000256" key="5">
    <source>
        <dbReference type="ARBA" id="ARBA00022989"/>
    </source>
</evidence>
<keyword evidence="2 7" id="KW-0813">Transport</keyword>
<dbReference type="InterPro" id="IPR001204">
    <property type="entry name" value="Phos_transporter"/>
</dbReference>
<reference evidence="8" key="1">
    <citation type="submission" date="2021-01" db="EMBL/GenBank/DDBJ databases">
        <authorList>
            <person name="Corre E."/>
            <person name="Pelletier E."/>
            <person name="Niang G."/>
            <person name="Scheremetjew M."/>
            <person name="Finn R."/>
            <person name="Kale V."/>
            <person name="Holt S."/>
            <person name="Cochrane G."/>
            <person name="Meng A."/>
            <person name="Brown T."/>
            <person name="Cohen L."/>
        </authorList>
    </citation>
    <scope>NUCLEOTIDE SEQUENCE</scope>
    <source>
        <strain evidence="8">Clade-D-RCC2572</strain>
    </source>
</reference>
<dbReference type="GO" id="GO:0016020">
    <property type="term" value="C:membrane"/>
    <property type="evidence" value="ECO:0007669"/>
    <property type="project" value="UniProtKB-SubCell"/>
</dbReference>
<evidence type="ECO:0000256" key="1">
    <source>
        <dbReference type="ARBA" id="ARBA00004141"/>
    </source>
</evidence>
<name>A0A6U0CNB1_9CHLO</name>
<feature type="transmembrane region" description="Helical" evidence="7">
    <location>
        <begin position="497"/>
        <end position="516"/>
    </location>
</feature>
<protein>
    <recommendedName>
        <fullName evidence="7">Phosphate transporter</fullName>
    </recommendedName>
</protein>
<sequence length="538" mass="57480">MAASDALVHASRQLLSTGAETTAKFEWIVVMGGFFAFMAAFGIGANDVANAFATSVGSGALTIKHAVMLAGVFEFCGALFMGGHVVKTIRGSIANQNCFKDDPGLLMYGCLCVIFSVAIWLVVASFLEMPVSTTHSCVGGMIGMTMVARGSSCVVWSQSTDTFPFIKGVAAIVVSWLLSPIVSGGFAFVFFVILRTLVMRSQNSYARARLAFPVLLACTLIINIFFIVYKGAKFLNLADTPLSTAFAAAFGVGCGAGLLSYFIAVPYILRTTDALYEQRQLEKAERGTKKLEVEEIVRQPRELQKGVFGVPMRVYYALVDHLTYSLEHKADSIVEEDPVVQAIHDNAEKFDEKTELSMRYLQILTACCDAFAHGANDVANSIGPFASMVVIFKTGKVSSKAEMGSDSYWILGLGAAGIVVGLALYGYKILHALGTKICKLTPSRGICIELGAACVIIMGSRLGWPLSTTHCQVGATVGVACLEGAKGINWYIIGKTVVGWMITLVIVGSSTALFFAQGAFAPMQSYPCYKTGACTIPS</sequence>
<dbReference type="GO" id="GO:0005315">
    <property type="term" value="F:phosphate transmembrane transporter activity"/>
    <property type="evidence" value="ECO:0007669"/>
    <property type="project" value="InterPro"/>
</dbReference>
<dbReference type="AlphaFoldDB" id="A0A6U0CNB1"/>
<gene>
    <name evidence="8" type="ORF">OMED0929_LOCUS6855</name>
</gene>
<keyword evidence="4 7" id="KW-0812">Transmembrane</keyword>
<organism evidence="8">
    <name type="scientific">Ostreococcus mediterraneus</name>
    <dbReference type="NCBI Taxonomy" id="1486918"/>
    <lineage>
        <taxon>Eukaryota</taxon>
        <taxon>Viridiplantae</taxon>
        <taxon>Chlorophyta</taxon>
        <taxon>Mamiellophyceae</taxon>
        <taxon>Mamiellales</taxon>
        <taxon>Bathycoccaceae</taxon>
        <taxon>Ostreococcus</taxon>
    </lineage>
</organism>
<evidence type="ECO:0000256" key="7">
    <source>
        <dbReference type="RuleBase" id="RU363058"/>
    </source>
</evidence>
<feature type="transmembrane region" description="Helical" evidence="7">
    <location>
        <begin position="169"/>
        <end position="198"/>
    </location>
</feature>
<dbReference type="PANTHER" id="PTHR11101:SF80">
    <property type="entry name" value="PHOSPHATE TRANSPORTER"/>
    <property type="match status" value="1"/>
</dbReference>
<feature type="transmembrane region" description="Helical" evidence="7">
    <location>
        <begin position="408"/>
        <end position="427"/>
    </location>
</feature>
<evidence type="ECO:0000256" key="4">
    <source>
        <dbReference type="ARBA" id="ARBA00022692"/>
    </source>
</evidence>
<feature type="transmembrane region" description="Helical" evidence="7">
    <location>
        <begin position="25"/>
        <end position="45"/>
    </location>
</feature>
<dbReference type="EMBL" id="HBEW01008116">
    <property type="protein sequence ID" value="CAD8588231.1"/>
    <property type="molecule type" value="Transcribed_RNA"/>
</dbReference>
<evidence type="ECO:0000313" key="8">
    <source>
        <dbReference type="EMBL" id="CAD8588231.1"/>
    </source>
</evidence>
<evidence type="ECO:0000256" key="6">
    <source>
        <dbReference type="ARBA" id="ARBA00023136"/>
    </source>
</evidence>
<accession>A0A6U0CNB1</accession>
<feature type="transmembrane region" description="Helical" evidence="7">
    <location>
        <begin position="66"/>
        <end position="86"/>
    </location>
</feature>
<feature type="transmembrane region" description="Helical" evidence="7">
    <location>
        <begin position="210"/>
        <end position="232"/>
    </location>
</feature>
<evidence type="ECO:0000256" key="3">
    <source>
        <dbReference type="ARBA" id="ARBA00022592"/>
    </source>
</evidence>
<feature type="transmembrane region" description="Helical" evidence="7">
    <location>
        <begin position="244"/>
        <end position="269"/>
    </location>
</feature>
<feature type="transmembrane region" description="Helical" evidence="7">
    <location>
        <begin position="106"/>
        <end position="126"/>
    </location>
</feature>